<dbReference type="InterPro" id="IPR011011">
    <property type="entry name" value="Znf_FYVE_PHD"/>
</dbReference>
<evidence type="ECO:0008006" key="2">
    <source>
        <dbReference type="Google" id="ProtNLM"/>
    </source>
</evidence>
<reference evidence="1" key="1">
    <citation type="submission" date="2017-09" db="EMBL/GenBank/DDBJ databases">
        <title>Contemporary evolution of a Lepidopteran species, Heliothis virescens, in response to modern agricultural practices.</title>
        <authorList>
            <person name="Fritz M.L."/>
            <person name="Deyonke A.M."/>
            <person name="Papanicolaou A."/>
            <person name="Micinski S."/>
            <person name="Westbrook J."/>
            <person name="Gould F."/>
        </authorList>
    </citation>
    <scope>NUCLEOTIDE SEQUENCE [LARGE SCALE GENOMIC DNA]</scope>
    <source>
        <strain evidence="1">HvINT-</strain>
        <tissue evidence="1">Whole body</tissue>
    </source>
</reference>
<dbReference type="Gene3D" id="3.30.40.10">
    <property type="entry name" value="Zinc/RING finger domain, C3HC4 (zinc finger)"/>
    <property type="match status" value="1"/>
</dbReference>
<protein>
    <recommendedName>
        <fullName evidence="2">PHD-type domain-containing protein</fullName>
    </recommendedName>
</protein>
<dbReference type="InterPro" id="IPR013083">
    <property type="entry name" value="Znf_RING/FYVE/PHD"/>
</dbReference>
<sequence>MKCASCNSDFNDGVQCASCKRHLDFGCASITEGGWRKLGADRRAAWKCPRCRISSPSPTPSPSPQPTPEPASLETILVEIRELKAQLAGLPTLSDDVRCIKEELKELKTNCEFNDVRLDDFSVKLAGIETRVTSLERLQDSEGSTVLIISKENDLNKLN</sequence>
<comment type="caution">
    <text evidence="1">The sequence shown here is derived from an EMBL/GenBank/DDBJ whole genome shotgun (WGS) entry which is preliminary data.</text>
</comment>
<proteinExistence type="predicted"/>
<organism evidence="1">
    <name type="scientific">Heliothis virescens</name>
    <name type="common">Tobacco budworm moth</name>
    <dbReference type="NCBI Taxonomy" id="7102"/>
    <lineage>
        <taxon>Eukaryota</taxon>
        <taxon>Metazoa</taxon>
        <taxon>Ecdysozoa</taxon>
        <taxon>Arthropoda</taxon>
        <taxon>Hexapoda</taxon>
        <taxon>Insecta</taxon>
        <taxon>Pterygota</taxon>
        <taxon>Neoptera</taxon>
        <taxon>Endopterygota</taxon>
        <taxon>Lepidoptera</taxon>
        <taxon>Glossata</taxon>
        <taxon>Ditrysia</taxon>
        <taxon>Noctuoidea</taxon>
        <taxon>Noctuidae</taxon>
        <taxon>Heliothinae</taxon>
        <taxon>Heliothis</taxon>
    </lineage>
</organism>
<evidence type="ECO:0000313" key="1">
    <source>
        <dbReference type="EMBL" id="PCG73923.1"/>
    </source>
</evidence>
<dbReference type="SUPFAM" id="SSF57903">
    <property type="entry name" value="FYVE/PHD zinc finger"/>
    <property type="match status" value="1"/>
</dbReference>
<dbReference type="EMBL" id="NWSH01000839">
    <property type="protein sequence ID" value="PCG73923.1"/>
    <property type="molecule type" value="Genomic_DNA"/>
</dbReference>
<gene>
    <name evidence="1" type="ORF">B5V51_14130</name>
</gene>
<accession>A0A2A4JR45</accession>
<dbReference type="AlphaFoldDB" id="A0A2A4JR45"/>
<name>A0A2A4JR45_HELVI</name>